<dbReference type="InterPro" id="IPR012337">
    <property type="entry name" value="RNaseH-like_sf"/>
</dbReference>
<evidence type="ECO:0000259" key="2">
    <source>
        <dbReference type="PROSITE" id="PS50532"/>
    </source>
</evidence>
<dbReference type="EMBL" id="JBBGZH010000003">
    <property type="protein sequence ID" value="MEJ5022879.1"/>
    <property type="molecule type" value="Genomic_DNA"/>
</dbReference>
<feature type="domain" description="HTH IS408-type" evidence="2">
    <location>
        <begin position="15"/>
        <end position="97"/>
    </location>
</feature>
<dbReference type="InterPro" id="IPR054353">
    <property type="entry name" value="IstA-like_C"/>
</dbReference>
<dbReference type="Gene3D" id="1.10.10.60">
    <property type="entry name" value="Homeodomain-like"/>
    <property type="match status" value="1"/>
</dbReference>
<evidence type="ECO:0000313" key="4">
    <source>
        <dbReference type="EMBL" id="MEJ5022879.1"/>
    </source>
</evidence>
<gene>
    <name evidence="5" type="primary">istA</name>
    <name evidence="4" type="ORF">WH297_24535</name>
    <name evidence="5" type="ORF">WH297_24575</name>
    <name evidence="6" type="ORF">WH297_24740</name>
</gene>
<dbReference type="PROSITE" id="PS50994">
    <property type="entry name" value="INTEGRASE"/>
    <property type="match status" value="1"/>
</dbReference>
<accession>A0ABU8PKW0</accession>
<dbReference type="PANTHER" id="PTHR35004:SF8">
    <property type="entry name" value="TRANSPOSASE RV3428C-RELATED"/>
    <property type="match status" value="1"/>
</dbReference>
<protein>
    <submittedName>
        <fullName evidence="5">IS21 family transposase</fullName>
    </submittedName>
</protein>
<dbReference type="Proteomes" id="UP001375812">
    <property type="component" value="Unassembled WGS sequence"/>
</dbReference>
<evidence type="ECO:0000313" key="6">
    <source>
        <dbReference type="EMBL" id="MEJ5022915.1"/>
    </source>
</evidence>
<reference evidence="5 7" key="1">
    <citation type="submission" date="2023-12" db="EMBL/GenBank/DDBJ databases">
        <title>Gut-associated functions are favored during microbiome assembly across C. elegans life.</title>
        <authorList>
            <person name="Zimmermann J."/>
        </authorList>
    </citation>
    <scope>NUCLEOTIDE SEQUENCE [LARGE SCALE GENOMIC DNA]</scope>
    <source>
        <strain evidence="5 7">MYb71</strain>
    </source>
</reference>
<dbReference type="SUPFAM" id="SSF53098">
    <property type="entry name" value="Ribonuclease H-like"/>
    <property type="match status" value="1"/>
</dbReference>
<dbReference type="Pfam" id="PF22483">
    <property type="entry name" value="Mu-transpos_C_2"/>
    <property type="match status" value="1"/>
</dbReference>
<dbReference type="RefSeq" id="WP_105545323.1">
    <property type="nucleotide sequence ID" value="NZ_JBBGZH010000003.1"/>
</dbReference>
<keyword evidence="7" id="KW-1185">Reference proteome</keyword>
<sequence>MPKRKQARRITMRDIRSILRLTFEQGLSVREVSERLRMGKTTVSTYLYRAREAGLCSWPLPVAYDDDAHLEKVVFKRTGRPPRDTQAPDFAYVARELKRKGVTLTLLWQEYRAVHPNGYGFTWFATRFAAFERKTSATYRNRHEAGATMQTDYAGQTVPIVNPQTGEVRQVQIFVAVLPASNLTFSYASLSQKLPDWIEGQKRALNYFGGVTKAIVCDNLKSGVAVALWFEPTITATFEAFSEHYGTTILPTRVKKPRDKAKIEGAVLIAERWILARLRNQTFFSLEDLNIAIAGLLEDLNGRVMRHYDKTRRQLFEEIEREALKPLPATDFEYAEWKSAKVHPDYHVEVAKTFYSVPHQLIGKMITVRLTHRMVEIFFNHKRVASHRRRSERNGHVTVKEHMPKSHQRHAGMSAASLIRQANGISTNTGIFVERVIRDKPHPEQGYRAALGILSLARRYEHDRLDAACERALVINALTYTSVRSILQSGLDRAGTVMETGKPLPTHSNIRGRGYYH</sequence>
<evidence type="ECO:0000256" key="1">
    <source>
        <dbReference type="SAM" id="MobiDB-lite"/>
    </source>
</evidence>
<dbReference type="EMBL" id="JBBGZH010000003">
    <property type="protein sequence ID" value="MEJ5022887.1"/>
    <property type="molecule type" value="Genomic_DNA"/>
</dbReference>
<dbReference type="NCBIfam" id="NF033546">
    <property type="entry name" value="transpos_IS21"/>
    <property type="match status" value="1"/>
</dbReference>
<evidence type="ECO:0000259" key="3">
    <source>
        <dbReference type="PROSITE" id="PS50994"/>
    </source>
</evidence>
<evidence type="ECO:0000313" key="7">
    <source>
        <dbReference type="Proteomes" id="UP001375812"/>
    </source>
</evidence>
<organism evidence="5 7">
    <name type="scientific">Ochrobactrum vermis</name>
    <dbReference type="NCBI Taxonomy" id="1827297"/>
    <lineage>
        <taxon>Bacteria</taxon>
        <taxon>Pseudomonadati</taxon>
        <taxon>Pseudomonadota</taxon>
        <taxon>Alphaproteobacteria</taxon>
        <taxon>Hyphomicrobiales</taxon>
        <taxon>Brucellaceae</taxon>
        <taxon>Brucella/Ochrobactrum group</taxon>
        <taxon>Ochrobactrum</taxon>
    </lineage>
</organism>
<dbReference type="PANTHER" id="PTHR35004">
    <property type="entry name" value="TRANSPOSASE RV3428C-RELATED"/>
    <property type="match status" value="1"/>
</dbReference>
<name>A0ABU8PKW0_9HYPH</name>
<dbReference type="InterPro" id="IPR017895">
    <property type="entry name" value="HTH_IS408/IS1162_type"/>
</dbReference>
<evidence type="ECO:0000313" key="5">
    <source>
        <dbReference type="EMBL" id="MEJ5022887.1"/>
    </source>
</evidence>
<dbReference type="EMBL" id="JBBGZH010000003">
    <property type="protein sequence ID" value="MEJ5022915.1"/>
    <property type="molecule type" value="Genomic_DNA"/>
</dbReference>
<comment type="caution">
    <text evidence="5">The sequence shown here is derived from an EMBL/GenBank/DDBJ whole genome shotgun (WGS) entry which is preliminary data.</text>
</comment>
<proteinExistence type="predicted"/>
<dbReference type="PROSITE" id="PS50532">
    <property type="entry name" value="HTH_IS408"/>
    <property type="match status" value="1"/>
</dbReference>
<dbReference type="InterPro" id="IPR001584">
    <property type="entry name" value="Integrase_cat-core"/>
</dbReference>
<feature type="region of interest" description="Disordered" evidence="1">
    <location>
        <begin position="498"/>
        <end position="517"/>
    </location>
</feature>
<feature type="domain" description="Integrase catalytic" evidence="3">
    <location>
        <begin position="139"/>
        <end position="320"/>
    </location>
</feature>